<proteinExistence type="predicted"/>
<dbReference type="SUPFAM" id="SSF47413">
    <property type="entry name" value="lambda repressor-like DNA-binding domains"/>
    <property type="match status" value="1"/>
</dbReference>
<evidence type="ECO:0000313" key="2">
    <source>
        <dbReference type="EMBL" id="NED99866.1"/>
    </source>
</evidence>
<evidence type="ECO:0000259" key="1">
    <source>
        <dbReference type="PROSITE" id="PS50943"/>
    </source>
</evidence>
<dbReference type="Gene3D" id="1.10.260.40">
    <property type="entry name" value="lambda repressor-like DNA-binding domains"/>
    <property type="match status" value="1"/>
</dbReference>
<dbReference type="Pfam" id="PF21179">
    <property type="entry name" value="BldD-like_C"/>
    <property type="match status" value="1"/>
</dbReference>
<dbReference type="InterPro" id="IPR038099">
    <property type="entry name" value="BldD-like_C_sf"/>
</dbReference>
<dbReference type="Pfam" id="PF01381">
    <property type="entry name" value="HTH_3"/>
    <property type="match status" value="1"/>
</dbReference>
<keyword evidence="3" id="KW-1185">Reference proteome</keyword>
<dbReference type="AlphaFoldDB" id="A0A6L9S475"/>
<dbReference type="Proteomes" id="UP000475214">
    <property type="component" value="Unassembled WGS sequence"/>
</dbReference>
<dbReference type="GO" id="GO:0045892">
    <property type="term" value="P:negative regulation of DNA-templated transcription"/>
    <property type="evidence" value="ECO:0007669"/>
    <property type="project" value="InterPro"/>
</dbReference>
<dbReference type="CDD" id="cd16837">
    <property type="entry name" value="BldD_C_like"/>
    <property type="match status" value="1"/>
</dbReference>
<dbReference type="Gene3D" id="1.10.10.1930">
    <property type="match status" value="1"/>
</dbReference>
<dbReference type="PROSITE" id="PS50943">
    <property type="entry name" value="HTH_CROC1"/>
    <property type="match status" value="1"/>
</dbReference>
<protein>
    <submittedName>
        <fullName evidence="2">Transcriptional regulator</fullName>
    </submittedName>
</protein>
<reference evidence="2 3" key="1">
    <citation type="submission" date="2020-02" db="EMBL/GenBank/DDBJ databases">
        <authorList>
            <person name="Li X.-J."/>
            <person name="Han X.-M."/>
        </authorList>
    </citation>
    <scope>NUCLEOTIDE SEQUENCE [LARGE SCALE GENOMIC DNA]</scope>
    <source>
        <strain evidence="2 3">CCTCC AB 2017055</strain>
    </source>
</reference>
<organism evidence="2 3">
    <name type="scientific">Phytoactinopolyspora halotolerans</name>
    <dbReference type="NCBI Taxonomy" id="1981512"/>
    <lineage>
        <taxon>Bacteria</taxon>
        <taxon>Bacillati</taxon>
        <taxon>Actinomycetota</taxon>
        <taxon>Actinomycetes</taxon>
        <taxon>Jiangellales</taxon>
        <taxon>Jiangellaceae</taxon>
        <taxon>Phytoactinopolyspora</taxon>
    </lineage>
</organism>
<dbReference type="InterPro" id="IPR037664">
    <property type="entry name" value="BldD_C"/>
</dbReference>
<dbReference type="GO" id="GO:0003677">
    <property type="term" value="F:DNA binding"/>
    <property type="evidence" value="ECO:0007669"/>
    <property type="project" value="InterPro"/>
</dbReference>
<gene>
    <name evidence="2" type="ORF">G1H10_06765</name>
</gene>
<feature type="domain" description="HTH cro/C1-type" evidence="1">
    <location>
        <begin position="18"/>
        <end position="52"/>
    </location>
</feature>
<evidence type="ECO:0000313" key="3">
    <source>
        <dbReference type="Proteomes" id="UP000475214"/>
    </source>
</evidence>
<dbReference type="EMBL" id="JAAGOA010000004">
    <property type="protein sequence ID" value="NED99866.1"/>
    <property type="molecule type" value="Genomic_DNA"/>
</dbReference>
<dbReference type="InterPro" id="IPR001387">
    <property type="entry name" value="Cro/C1-type_HTH"/>
</dbReference>
<name>A0A6L9S475_9ACTN</name>
<accession>A0A6L9S475</accession>
<comment type="caution">
    <text evidence="2">The sequence shown here is derived from an EMBL/GenBank/DDBJ whole genome shotgun (WGS) entry which is preliminary data.</text>
</comment>
<dbReference type="InterPro" id="IPR010982">
    <property type="entry name" value="Lambda_DNA-bd_dom_sf"/>
</dbReference>
<dbReference type="CDD" id="cd00093">
    <property type="entry name" value="HTH_XRE"/>
    <property type="match status" value="1"/>
</dbReference>
<sequence length="141" mass="15136">MKRQLSMQAVQDQSGGTISSAVIGSYERGERVPSVVRLAQIADFYGVPVDSLVSGREGGQPAANGDDGKVVLDLDALRKAPEEAQHLVRFVNGVQQKRGDFGGSILTIRGDDVWMVSSMYEITPAELREKMAAWGVIASDA</sequence>